<dbReference type="OMA" id="LITHNIT"/>
<keyword evidence="3" id="KW-0325">Glycoprotein</keyword>
<reference evidence="7 8" key="1">
    <citation type="submission" date="2015-12" db="EMBL/GenBank/DDBJ databases">
        <title>Dictyostelia acquired genes for synthesis and detection of signals that induce cell-type specialization by lateral gene transfer from prokaryotes.</title>
        <authorList>
            <person name="Gloeckner G."/>
            <person name="Schaap P."/>
        </authorList>
    </citation>
    <scope>NUCLEOTIDE SEQUENCE [LARGE SCALE GENOMIC DNA]</scope>
    <source>
        <strain evidence="7 8">TK</strain>
    </source>
</reference>
<proteinExistence type="inferred from homology"/>
<dbReference type="Pfam" id="PF00526">
    <property type="entry name" value="Dicty_CTDC"/>
    <property type="match status" value="4"/>
</dbReference>
<evidence type="ECO:0000313" key="8">
    <source>
        <dbReference type="Proteomes" id="UP000076078"/>
    </source>
</evidence>
<dbReference type="NCBIfam" id="TIGR02148">
    <property type="entry name" value="Fibro_Slime"/>
    <property type="match status" value="1"/>
</dbReference>
<accession>A0A151Z818</accession>
<dbReference type="FunCoup" id="A0A151Z818">
    <property type="interactions" value="5"/>
</dbReference>
<keyword evidence="8" id="KW-1185">Reference proteome</keyword>
<organism evidence="7 8">
    <name type="scientific">Tieghemostelium lacteum</name>
    <name type="common">Slime mold</name>
    <name type="synonym">Dictyostelium lacteum</name>
    <dbReference type="NCBI Taxonomy" id="361077"/>
    <lineage>
        <taxon>Eukaryota</taxon>
        <taxon>Amoebozoa</taxon>
        <taxon>Evosea</taxon>
        <taxon>Eumycetozoa</taxon>
        <taxon>Dictyostelia</taxon>
        <taxon>Dictyosteliales</taxon>
        <taxon>Raperosteliaceae</taxon>
        <taxon>Tieghemostelium</taxon>
    </lineage>
</organism>
<feature type="domain" description="PA14" evidence="6">
    <location>
        <begin position="111"/>
        <end position="256"/>
    </location>
</feature>
<evidence type="ECO:0000259" key="6">
    <source>
        <dbReference type="PROSITE" id="PS51820"/>
    </source>
</evidence>
<dbReference type="InterPro" id="IPR011874">
    <property type="entry name" value="Fibro_Slime"/>
</dbReference>
<evidence type="ECO:0000256" key="2">
    <source>
        <dbReference type="ARBA" id="ARBA00022729"/>
    </source>
</evidence>
<dbReference type="SMART" id="SM00758">
    <property type="entry name" value="PA14"/>
    <property type="match status" value="1"/>
</dbReference>
<evidence type="ECO:0000256" key="4">
    <source>
        <dbReference type="SAM" id="Phobius"/>
    </source>
</evidence>
<name>A0A151Z818_TIELA</name>
<evidence type="ECO:0000256" key="3">
    <source>
        <dbReference type="ARBA" id="ARBA00023180"/>
    </source>
</evidence>
<dbReference type="GO" id="GO:0005576">
    <property type="term" value="C:extracellular region"/>
    <property type="evidence" value="ECO:0007669"/>
    <property type="project" value="TreeGrafter"/>
</dbReference>
<evidence type="ECO:0000256" key="5">
    <source>
        <dbReference type="SAM" id="SignalP"/>
    </source>
</evidence>
<dbReference type="InterPro" id="IPR011658">
    <property type="entry name" value="PA14_dom"/>
</dbReference>
<evidence type="ECO:0000313" key="7">
    <source>
        <dbReference type="EMBL" id="KYQ90109.1"/>
    </source>
</evidence>
<dbReference type="Pfam" id="PF07691">
    <property type="entry name" value="PA14"/>
    <property type="match status" value="1"/>
</dbReference>
<dbReference type="PANTHER" id="PTHR31137">
    <property type="entry name" value="PROTEIN PSIB-RELATED-RELATED"/>
    <property type="match status" value="1"/>
</dbReference>
<comment type="similarity">
    <text evidence="1">Belongs to the prespore-cell-inducing factor family.</text>
</comment>
<dbReference type="Proteomes" id="UP000076078">
    <property type="component" value="Unassembled WGS sequence"/>
</dbReference>
<keyword evidence="4" id="KW-0472">Membrane</keyword>
<dbReference type="InterPro" id="IPR051154">
    <property type="entry name" value="Prespore-cell_inducing_factor"/>
</dbReference>
<feature type="transmembrane region" description="Helical" evidence="4">
    <location>
        <begin position="629"/>
        <end position="651"/>
    </location>
</feature>
<comment type="caution">
    <text evidence="7">The sequence shown here is derived from an EMBL/GenBank/DDBJ whole genome shotgun (WGS) entry which is preliminary data.</text>
</comment>
<keyword evidence="2 5" id="KW-0732">Signal</keyword>
<dbReference type="AlphaFoldDB" id="A0A151Z818"/>
<dbReference type="InterPro" id="IPR037524">
    <property type="entry name" value="PA14/GLEYA"/>
</dbReference>
<dbReference type="PROSITE" id="PS51820">
    <property type="entry name" value="PA14"/>
    <property type="match status" value="1"/>
</dbReference>
<keyword evidence="4" id="KW-1133">Transmembrane helix</keyword>
<dbReference type="InterPro" id="IPR001673">
    <property type="entry name" value="S_mold_repeat"/>
</dbReference>
<dbReference type="OrthoDB" id="19087at2759"/>
<feature type="signal peptide" evidence="5">
    <location>
        <begin position="1"/>
        <end position="25"/>
    </location>
</feature>
<dbReference type="EMBL" id="LODT01000037">
    <property type="protein sequence ID" value="KYQ90109.1"/>
    <property type="molecule type" value="Genomic_DNA"/>
</dbReference>
<gene>
    <name evidence="7" type="ORF">DLAC_08693</name>
</gene>
<keyword evidence="4" id="KW-0812">Transmembrane</keyword>
<protein>
    <submittedName>
        <fullName evidence="7">PA14 domain-containing protein</fullName>
    </submittedName>
</protein>
<evidence type="ECO:0000256" key="1">
    <source>
        <dbReference type="ARBA" id="ARBA00008709"/>
    </source>
</evidence>
<feature type="chain" id="PRO_5007592974" evidence="5">
    <location>
        <begin position="26"/>
        <end position="694"/>
    </location>
</feature>
<dbReference type="InParanoid" id="A0A151Z818"/>
<dbReference type="PANTHER" id="PTHR31137:SF29">
    <property type="entry name" value="PROTEIN PSIA-RELATED"/>
    <property type="match status" value="1"/>
</dbReference>
<sequence>MGLKMKVNNLLFVFLIVGTLSSIYCQAPPATQTMTLTLLDHHPSINNNFQSDNGDGATGMVQYNLDPANKVPVLSGNNDAIYRGRVYNKTAFPYFFRHVEGQNLLFSYDIVLKYDSKTATYKYENFNFFPLDNKGWDVSPYKLKKYYDDDGHYHNYHFCAKLNTRFTYKGGEVFNFNGDDDVWVFINSKLAVDLGGIHVNQSKDVDLDDLGLSIGTTYNFDFFYCERHTVNSNMKIETSIEAKCPKYDYCGICLGTGADCCNPAKCDGASANPCRVYKCPSVDSANSTNYYQKCTYTDKVCNPTNVCFQAACNPSDGTCKQTAVTCEDKTSQCLLNPRCDATKGGCIYDKKCPTNACFTASCDGSGGCVPKNCTGTDKCKIYSCDTTYGCQSKNKCQPSSACMQAVCSADGTCSETPIPNCQECDCTGKLNKCQVKSCNSQAQCVPVDVSTEDGNACTTGSCDLTTGQITQTLKQCGSCQTCNSTNGNCDNLPESNCNDGNICTVEKCDTNGNCTHTPLDCDDGDACTEDTCDQFKACVHTQKVCKDLNACQIGYCDKVQGCLTKPKVCTSDYFCIEASCDESAGCLYYDKECVPDRPRCQKGICNNETKECSSKDYDPQPFVCDTAKVVSTSVIAGVTVAGAVAVGLAIFGGKKGYDYWKETRGNKISMASSNPLYEANTATGGENPLYNHNT</sequence>